<evidence type="ECO:0000256" key="6">
    <source>
        <dbReference type="ARBA" id="ARBA00022692"/>
    </source>
</evidence>
<keyword evidence="8 20" id="KW-0418">Kinase</keyword>
<dbReference type="InterPro" id="IPR000829">
    <property type="entry name" value="DAGK"/>
</dbReference>
<evidence type="ECO:0000256" key="17">
    <source>
        <dbReference type="PIRSR" id="PIRSR600829-3"/>
    </source>
</evidence>
<evidence type="ECO:0000313" key="20">
    <source>
        <dbReference type="EMBL" id="MBK0378515.1"/>
    </source>
</evidence>
<evidence type="ECO:0000256" key="2">
    <source>
        <dbReference type="ARBA" id="ARBA00005967"/>
    </source>
</evidence>
<dbReference type="InterPro" id="IPR036945">
    <property type="entry name" value="DAGK_sf"/>
</dbReference>
<evidence type="ECO:0000256" key="15">
    <source>
        <dbReference type="PIRSR" id="PIRSR600829-1"/>
    </source>
</evidence>
<evidence type="ECO:0000256" key="5">
    <source>
        <dbReference type="ARBA" id="ARBA00022679"/>
    </source>
</evidence>
<evidence type="ECO:0000256" key="11">
    <source>
        <dbReference type="ARBA" id="ARBA00023098"/>
    </source>
</evidence>
<comment type="similarity">
    <text evidence="2">Belongs to the bacterial diacylglycerol kinase family.</text>
</comment>
<evidence type="ECO:0000256" key="10">
    <source>
        <dbReference type="ARBA" id="ARBA00022989"/>
    </source>
</evidence>
<dbReference type="GO" id="GO:0008654">
    <property type="term" value="P:phospholipid biosynthetic process"/>
    <property type="evidence" value="ECO:0007669"/>
    <property type="project" value="UniProtKB-KW"/>
</dbReference>
<sequence>MADTNFYKLGRSFRYAFQGFHSGFRSQLNFRIQCTAAVVVIILGLLCGITKYDWLWILLNIALVLFGELINTALETLVDLVSPDYHVLAGKVKDIAAAAVTILAANALVSAIIIFSGPFLKLWG</sequence>
<keyword evidence="4" id="KW-0444">Lipid biosynthesis</keyword>
<dbReference type="PROSITE" id="PS01069">
    <property type="entry name" value="DAGK_PROKAR"/>
    <property type="match status" value="1"/>
</dbReference>
<name>A0A934PT13_9SPHI</name>
<dbReference type="Pfam" id="PF01219">
    <property type="entry name" value="DAGK_prokar"/>
    <property type="match status" value="1"/>
</dbReference>
<reference evidence="20" key="1">
    <citation type="submission" date="2020-12" db="EMBL/GenBank/DDBJ databases">
        <title>Bacterial novel species Mucilaginibacter sp. SD-g isolated from soil.</title>
        <authorList>
            <person name="Jung H.-Y."/>
        </authorList>
    </citation>
    <scope>NUCLEOTIDE SEQUENCE</scope>
    <source>
        <strain evidence="20">SD-g</strain>
    </source>
</reference>
<keyword evidence="12 19" id="KW-0472">Membrane</keyword>
<evidence type="ECO:0000256" key="1">
    <source>
        <dbReference type="ARBA" id="ARBA00004651"/>
    </source>
</evidence>
<feature type="transmembrane region" description="Helical" evidence="19">
    <location>
        <begin position="94"/>
        <end position="120"/>
    </location>
</feature>
<keyword evidence="13" id="KW-0594">Phospholipid biosynthesis</keyword>
<evidence type="ECO:0000256" key="7">
    <source>
        <dbReference type="ARBA" id="ARBA00022741"/>
    </source>
</evidence>
<keyword evidence="18" id="KW-0460">Magnesium</keyword>
<feature type="active site" description="Proton acceptor" evidence="15">
    <location>
        <position position="68"/>
    </location>
</feature>
<keyword evidence="9 17" id="KW-0067">ATP-binding</keyword>
<feature type="transmembrane region" description="Helical" evidence="19">
    <location>
        <begin position="30"/>
        <end position="47"/>
    </location>
</feature>
<dbReference type="PANTHER" id="PTHR34299">
    <property type="entry name" value="DIACYLGLYCEROL KINASE"/>
    <property type="match status" value="1"/>
</dbReference>
<dbReference type="AlphaFoldDB" id="A0A934PT13"/>
<evidence type="ECO:0000256" key="3">
    <source>
        <dbReference type="ARBA" id="ARBA00022475"/>
    </source>
</evidence>
<evidence type="ECO:0000256" key="19">
    <source>
        <dbReference type="SAM" id="Phobius"/>
    </source>
</evidence>
<dbReference type="PANTHER" id="PTHR34299:SF1">
    <property type="entry name" value="DIACYLGLYCEROL KINASE"/>
    <property type="match status" value="1"/>
</dbReference>
<keyword evidence="21" id="KW-1185">Reference proteome</keyword>
<proteinExistence type="inferred from homology"/>
<dbReference type="InterPro" id="IPR033717">
    <property type="entry name" value="UDPK"/>
</dbReference>
<feature type="binding site" evidence="18">
    <location>
        <position position="75"/>
    </location>
    <ligand>
        <name>a divalent metal cation</name>
        <dbReference type="ChEBI" id="CHEBI:60240"/>
    </ligand>
</feature>
<keyword evidence="10 19" id="KW-1133">Transmembrane helix</keyword>
<keyword evidence="3" id="KW-1003">Cell membrane</keyword>
<accession>A0A934PT13</accession>
<dbReference type="Gene3D" id="1.10.287.3610">
    <property type="match status" value="1"/>
</dbReference>
<gene>
    <name evidence="20" type="ORF">I5M19_04305</name>
</gene>
<evidence type="ECO:0000256" key="13">
    <source>
        <dbReference type="ARBA" id="ARBA00023209"/>
    </source>
</evidence>
<keyword evidence="14" id="KW-1208">Phospholipid metabolism</keyword>
<evidence type="ECO:0000256" key="18">
    <source>
        <dbReference type="PIRSR" id="PIRSR600829-4"/>
    </source>
</evidence>
<dbReference type="GO" id="GO:0005524">
    <property type="term" value="F:ATP binding"/>
    <property type="evidence" value="ECO:0007669"/>
    <property type="project" value="UniProtKB-KW"/>
</dbReference>
<evidence type="ECO:0000256" key="12">
    <source>
        <dbReference type="ARBA" id="ARBA00023136"/>
    </source>
</evidence>
<keyword evidence="5" id="KW-0808">Transferase</keyword>
<dbReference type="GO" id="GO:0005886">
    <property type="term" value="C:plasma membrane"/>
    <property type="evidence" value="ECO:0007669"/>
    <property type="project" value="UniProtKB-SubCell"/>
</dbReference>
<evidence type="ECO:0000313" key="21">
    <source>
        <dbReference type="Proteomes" id="UP000613193"/>
    </source>
</evidence>
<dbReference type="EMBL" id="JAEHFW010000001">
    <property type="protein sequence ID" value="MBK0378515.1"/>
    <property type="molecule type" value="Genomic_DNA"/>
</dbReference>
<organism evidence="20 21">
    <name type="scientific">Mucilaginibacter segetis</name>
    <dbReference type="NCBI Taxonomy" id="2793071"/>
    <lineage>
        <taxon>Bacteria</taxon>
        <taxon>Pseudomonadati</taxon>
        <taxon>Bacteroidota</taxon>
        <taxon>Sphingobacteriia</taxon>
        <taxon>Sphingobacteriales</taxon>
        <taxon>Sphingobacteriaceae</taxon>
        <taxon>Mucilaginibacter</taxon>
    </lineage>
</organism>
<evidence type="ECO:0000256" key="9">
    <source>
        <dbReference type="ARBA" id="ARBA00022840"/>
    </source>
</evidence>
<feature type="binding site" evidence="16">
    <location>
        <position position="68"/>
    </location>
    <ligand>
        <name>substrate</name>
    </ligand>
</feature>
<protein>
    <submittedName>
        <fullName evidence="20">Diacylglycerol kinase family protein</fullName>
    </submittedName>
</protein>
<feature type="binding site" evidence="17">
    <location>
        <position position="75"/>
    </location>
    <ligand>
        <name>ATP</name>
        <dbReference type="ChEBI" id="CHEBI:30616"/>
    </ligand>
</feature>
<feature type="binding site" evidence="17">
    <location>
        <position position="15"/>
    </location>
    <ligand>
        <name>ATP</name>
        <dbReference type="ChEBI" id="CHEBI:30616"/>
    </ligand>
</feature>
<dbReference type="GO" id="GO:0046872">
    <property type="term" value="F:metal ion binding"/>
    <property type="evidence" value="ECO:0007669"/>
    <property type="project" value="UniProtKB-KW"/>
</dbReference>
<evidence type="ECO:0000256" key="16">
    <source>
        <dbReference type="PIRSR" id="PIRSR600829-2"/>
    </source>
</evidence>
<feature type="transmembrane region" description="Helical" evidence="19">
    <location>
        <begin position="54"/>
        <end position="74"/>
    </location>
</feature>
<comment type="caution">
    <text evidence="20">The sequence shown here is derived from an EMBL/GenBank/DDBJ whole genome shotgun (WGS) entry which is preliminary data.</text>
</comment>
<keyword evidence="18" id="KW-0479">Metal-binding</keyword>
<dbReference type="Proteomes" id="UP000613193">
    <property type="component" value="Unassembled WGS sequence"/>
</dbReference>
<evidence type="ECO:0000256" key="8">
    <source>
        <dbReference type="ARBA" id="ARBA00022777"/>
    </source>
</evidence>
<evidence type="ECO:0000256" key="14">
    <source>
        <dbReference type="ARBA" id="ARBA00023264"/>
    </source>
</evidence>
<comment type="cofactor">
    <cofactor evidence="18">
        <name>Mg(2+)</name>
        <dbReference type="ChEBI" id="CHEBI:18420"/>
    </cofactor>
    <text evidence="18">Mn(2+), Zn(2+), Cd(2+) and Co(2+) support activity to lesser extents.</text>
</comment>
<keyword evidence="11" id="KW-0443">Lipid metabolism</keyword>
<dbReference type="CDD" id="cd14265">
    <property type="entry name" value="UDPK_IM_like"/>
    <property type="match status" value="1"/>
</dbReference>
<dbReference type="RefSeq" id="WP_200064385.1">
    <property type="nucleotide sequence ID" value="NZ_JAEHFW010000001.1"/>
</dbReference>
<keyword evidence="7 17" id="KW-0547">Nucleotide-binding</keyword>
<evidence type="ECO:0000256" key="4">
    <source>
        <dbReference type="ARBA" id="ARBA00022516"/>
    </source>
</evidence>
<keyword evidence="6 19" id="KW-0812">Transmembrane</keyword>
<dbReference type="GO" id="GO:0016301">
    <property type="term" value="F:kinase activity"/>
    <property type="evidence" value="ECO:0007669"/>
    <property type="project" value="UniProtKB-KW"/>
</dbReference>
<feature type="binding site" evidence="17">
    <location>
        <begin position="93"/>
        <end position="94"/>
    </location>
    <ligand>
        <name>ATP</name>
        <dbReference type="ChEBI" id="CHEBI:30616"/>
    </ligand>
</feature>
<comment type="subcellular location">
    <subcellularLocation>
        <location evidence="1">Cell membrane</location>
        <topology evidence="1">Multi-pass membrane protein</topology>
    </subcellularLocation>
</comment>